<dbReference type="EMBL" id="BLKU01000005">
    <property type="protein sequence ID" value="GFG66596.1"/>
    <property type="molecule type" value="Genomic_DNA"/>
</dbReference>
<sequence>MVGVLGKGGGGGLAQPVDVGALSVEGGQQCDCLDTEGVFDRGGVSQLRQPQLLVDCRRERGQAALASGAAQGGGDLRL</sequence>
<evidence type="ECO:0000313" key="1">
    <source>
        <dbReference type="EMBL" id="GFG66596.1"/>
    </source>
</evidence>
<evidence type="ECO:0000313" key="2">
    <source>
        <dbReference type="Proteomes" id="UP000465306"/>
    </source>
</evidence>
<accession>A0ABQ1BSG6</accession>
<gene>
    <name evidence="1" type="ORF">MKUB_40860</name>
</gene>
<comment type="caution">
    <text evidence="1">The sequence shown here is derived from an EMBL/GenBank/DDBJ whole genome shotgun (WGS) entry which is preliminary data.</text>
</comment>
<protein>
    <submittedName>
        <fullName evidence="1">Uncharacterized protein</fullName>
    </submittedName>
</protein>
<reference evidence="1 2" key="1">
    <citation type="journal article" date="2019" name="Emerg. Microbes Infect.">
        <title>Comprehensive subspecies identification of 175 nontuberculous mycobacteria species based on 7547 genomic profiles.</title>
        <authorList>
            <person name="Matsumoto Y."/>
            <person name="Kinjo T."/>
            <person name="Motooka D."/>
            <person name="Nabeya D."/>
            <person name="Jung N."/>
            <person name="Uechi K."/>
            <person name="Horii T."/>
            <person name="Iida T."/>
            <person name="Fujita J."/>
            <person name="Nakamura S."/>
        </authorList>
    </citation>
    <scope>NUCLEOTIDE SEQUENCE [LARGE SCALE GENOMIC DNA]</scope>
    <source>
        <strain evidence="1 2">JCM 13573</strain>
    </source>
</reference>
<keyword evidence="2" id="KW-1185">Reference proteome</keyword>
<organism evidence="1 2">
    <name type="scientific">Mycobacterium kubicae</name>
    <dbReference type="NCBI Taxonomy" id="120959"/>
    <lineage>
        <taxon>Bacteria</taxon>
        <taxon>Bacillati</taxon>
        <taxon>Actinomycetota</taxon>
        <taxon>Actinomycetes</taxon>
        <taxon>Mycobacteriales</taxon>
        <taxon>Mycobacteriaceae</taxon>
        <taxon>Mycobacterium</taxon>
        <taxon>Mycobacterium simiae complex</taxon>
    </lineage>
</organism>
<dbReference type="Proteomes" id="UP000465306">
    <property type="component" value="Unassembled WGS sequence"/>
</dbReference>
<name>A0ABQ1BSG6_9MYCO</name>
<proteinExistence type="predicted"/>